<dbReference type="InterPro" id="IPR013154">
    <property type="entry name" value="ADH-like_N"/>
</dbReference>
<dbReference type="EMBL" id="CAXHTA020000011">
    <property type="protein sequence ID" value="CAL5224811.1"/>
    <property type="molecule type" value="Genomic_DNA"/>
</dbReference>
<dbReference type="InterPro" id="IPR036291">
    <property type="entry name" value="NAD(P)-bd_dom_sf"/>
</dbReference>
<keyword evidence="8" id="KW-1185">Reference proteome</keyword>
<accession>A0ABP1G0K9</accession>
<keyword evidence="4" id="KW-0862">Zinc</keyword>
<dbReference type="SUPFAM" id="SSF50129">
    <property type="entry name" value="GroES-like"/>
    <property type="match status" value="1"/>
</dbReference>
<proteinExistence type="inferred from homology"/>
<evidence type="ECO:0000313" key="7">
    <source>
        <dbReference type="EMBL" id="CAL5224811.1"/>
    </source>
</evidence>
<dbReference type="Proteomes" id="UP001497392">
    <property type="component" value="Unassembled WGS sequence"/>
</dbReference>
<dbReference type="PANTHER" id="PTHR43350:SF2">
    <property type="entry name" value="GROES-LIKE ZINC-BINDING ALCOHOL DEHYDROGENASE FAMILY PROTEIN"/>
    <property type="match status" value="1"/>
</dbReference>
<evidence type="ECO:0000259" key="6">
    <source>
        <dbReference type="Pfam" id="PF08240"/>
    </source>
</evidence>
<evidence type="ECO:0000256" key="3">
    <source>
        <dbReference type="ARBA" id="ARBA00022723"/>
    </source>
</evidence>
<evidence type="ECO:0000256" key="5">
    <source>
        <dbReference type="ARBA" id="ARBA00023002"/>
    </source>
</evidence>
<feature type="domain" description="Alcohol dehydrogenase-like N-terminal" evidence="6">
    <location>
        <begin position="25"/>
        <end position="133"/>
    </location>
</feature>
<protein>
    <submittedName>
        <fullName evidence="7">G7557 protein</fullName>
    </submittedName>
</protein>
<dbReference type="InterPro" id="IPR011032">
    <property type="entry name" value="GroES-like_sf"/>
</dbReference>
<gene>
    <name evidence="7" type="primary">g7557</name>
    <name evidence="7" type="ORF">VP750_LOCUS6470</name>
</gene>
<keyword evidence="3" id="KW-0479">Metal-binding</keyword>
<comment type="similarity">
    <text evidence="2">Belongs to the zinc-containing alcohol dehydrogenase family.</text>
</comment>
<dbReference type="SUPFAM" id="SSF51735">
    <property type="entry name" value="NAD(P)-binding Rossmann-fold domains"/>
    <property type="match status" value="1"/>
</dbReference>
<dbReference type="Gene3D" id="3.90.180.10">
    <property type="entry name" value="Medium-chain alcohol dehydrogenases, catalytic domain"/>
    <property type="match status" value="1"/>
</dbReference>
<dbReference type="Pfam" id="PF08240">
    <property type="entry name" value="ADH_N"/>
    <property type="match status" value="1"/>
</dbReference>
<sequence length="334" mass="35664">MQALTFSEEEGLRLRSGHQKPDVAEGHALIKVIRAGICSTDLEILKGYVPGYDQVLGHEFVGKVESCPSEPSLIGQRVVGEINCRCHDAQPHSDAIFERNHSHGRTVLGIIGKDGTMAEYLTLPTGNLHTVPEEVTDQDACFAEPLAAACRIAEQQVLQKGDTVAVVGDGKLGLLVAQVLVLEGHTVTHFGKHKHKLSLVSGTHHEVVTEDTAERHTAAFDAVVEASGSSHGIKLASAMTRPMGSIVLKSTCSAVSDASMPAWSDIANDVVVNEKRLQGSRCGPFAPALEALKDARIQRLVRGMLTEVFPLSEGPAAIKAAQTKGVLKVQLVMQ</sequence>
<evidence type="ECO:0000256" key="4">
    <source>
        <dbReference type="ARBA" id="ARBA00022833"/>
    </source>
</evidence>
<comment type="caution">
    <text evidence="7">The sequence shown here is derived from an EMBL/GenBank/DDBJ whole genome shotgun (WGS) entry which is preliminary data.</text>
</comment>
<evidence type="ECO:0000256" key="2">
    <source>
        <dbReference type="ARBA" id="ARBA00008072"/>
    </source>
</evidence>
<dbReference type="PANTHER" id="PTHR43350">
    <property type="entry name" value="NAD-DEPENDENT ALCOHOL DEHYDROGENASE"/>
    <property type="match status" value="1"/>
</dbReference>
<reference evidence="7 8" key="1">
    <citation type="submission" date="2024-06" db="EMBL/GenBank/DDBJ databases">
        <authorList>
            <person name="Kraege A."/>
            <person name="Thomma B."/>
        </authorList>
    </citation>
    <scope>NUCLEOTIDE SEQUENCE [LARGE SCALE GENOMIC DNA]</scope>
</reference>
<evidence type="ECO:0000313" key="8">
    <source>
        <dbReference type="Proteomes" id="UP001497392"/>
    </source>
</evidence>
<comment type="cofactor">
    <cofactor evidence="1">
        <name>Zn(2+)</name>
        <dbReference type="ChEBI" id="CHEBI:29105"/>
    </cofactor>
</comment>
<keyword evidence="5" id="KW-0560">Oxidoreductase</keyword>
<organism evidence="7 8">
    <name type="scientific">Coccomyxa viridis</name>
    <dbReference type="NCBI Taxonomy" id="1274662"/>
    <lineage>
        <taxon>Eukaryota</taxon>
        <taxon>Viridiplantae</taxon>
        <taxon>Chlorophyta</taxon>
        <taxon>core chlorophytes</taxon>
        <taxon>Trebouxiophyceae</taxon>
        <taxon>Trebouxiophyceae incertae sedis</taxon>
        <taxon>Coccomyxaceae</taxon>
        <taxon>Coccomyxa</taxon>
    </lineage>
</organism>
<dbReference type="Gene3D" id="3.40.50.720">
    <property type="entry name" value="NAD(P)-binding Rossmann-like Domain"/>
    <property type="match status" value="1"/>
</dbReference>
<evidence type="ECO:0000256" key="1">
    <source>
        <dbReference type="ARBA" id="ARBA00001947"/>
    </source>
</evidence>
<name>A0ABP1G0K9_9CHLO</name>